<dbReference type="GO" id="GO:0005525">
    <property type="term" value="F:GTP binding"/>
    <property type="evidence" value="ECO:0007669"/>
    <property type="project" value="UniProtKB-KW"/>
</dbReference>
<feature type="binding site" evidence="13">
    <location>
        <position position="388"/>
    </location>
    <ligand>
        <name>GMP</name>
        <dbReference type="ChEBI" id="CHEBI:58115"/>
    </ligand>
</feature>
<evidence type="ECO:0000259" key="15">
    <source>
        <dbReference type="Pfam" id="PF00394"/>
    </source>
</evidence>
<dbReference type="Pfam" id="PF01139">
    <property type="entry name" value="RtcB"/>
    <property type="match status" value="2"/>
</dbReference>
<dbReference type="GO" id="GO:0016491">
    <property type="term" value="F:oxidoreductase activity"/>
    <property type="evidence" value="ECO:0007669"/>
    <property type="project" value="InterPro"/>
</dbReference>
<feature type="domain" description="Plastocyanin-like" evidence="16">
    <location>
        <begin position="660"/>
        <end position="779"/>
    </location>
</feature>
<evidence type="ECO:0000256" key="14">
    <source>
        <dbReference type="PIRSR" id="PIRSR601233-3"/>
    </source>
</evidence>
<dbReference type="PROSITE" id="PS00079">
    <property type="entry name" value="MULTICOPPER_OXIDASE1"/>
    <property type="match status" value="1"/>
</dbReference>
<comment type="function">
    <text evidence="1">Lignin degradation and detoxification of lignin-derived products.</text>
</comment>
<proteinExistence type="inferred from homology"/>
<dbReference type="Gene3D" id="2.60.40.420">
    <property type="entry name" value="Cupredoxins - blue copper proteins"/>
    <property type="match status" value="2"/>
</dbReference>
<organism evidence="17 18">
    <name type="scientific">Rhizoctonia solani</name>
    <dbReference type="NCBI Taxonomy" id="456999"/>
    <lineage>
        <taxon>Eukaryota</taxon>
        <taxon>Fungi</taxon>
        <taxon>Dikarya</taxon>
        <taxon>Basidiomycota</taxon>
        <taxon>Agaricomycotina</taxon>
        <taxon>Agaricomycetes</taxon>
        <taxon>Cantharellales</taxon>
        <taxon>Ceratobasidiaceae</taxon>
        <taxon>Rhizoctonia</taxon>
    </lineage>
</organism>
<feature type="binding site" evidence="13">
    <location>
        <begin position="226"/>
        <end position="230"/>
    </location>
    <ligand>
        <name>GMP</name>
        <dbReference type="ChEBI" id="CHEBI:58115"/>
    </ligand>
</feature>
<evidence type="ECO:0000256" key="11">
    <source>
        <dbReference type="ARBA" id="ARBA00047746"/>
    </source>
</evidence>
<dbReference type="InterPro" id="IPR011706">
    <property type="entry name" value="Cu-oxidase_C"/>
</dbReference>
<gene>
    <name evidence="17" type="ORF">RDB_LOCUS132569</name>
</gene>
<dbReference type="InterPro" id="IPR001117">
    <property type="entry name" value="Cu-oxidase_2nd"/>
</dbReference>
<dbReference type="EMBL" id="CAJNJQ010003286">
    <property type="protein sequence ID" value="CAE7195812.1"/>
    <property type="molecule type" value="Genomic_DNA"/>
</dbReference>
<dbReference type="GO" id="GO:0006396">
    <property type="term" value="P:RNA processing"/>
    <property type="evidence" value="ECO:0007669"/>
    <property type="project" value="InterPro"/>
</dbReference>
<dbReference type="AlphaFoldDB" id="A0A8H3E7D1"/>
<evidence type="ECO:0000256" key="6">
    <source>
        <dbReference type="ARBA" id="ARBA00022723"/>
    </source>
</evidence>
<dbReference type="PANTHER" id="PTHR11118">
    <property type="entry name" value="RNA-SPLICING LIGASE RTCB HOMOLOG"/>
    <property type="match status" value="1"/>
</dbReference>
<accession>A0A8H3E7D1</accession>
<keyword evidence="7" id="KW-0732">Signal</keyword>
<keyword evidence="5" id="KW-0436">Ligase</keyword>
<feature type="domain" description="Plastocyanin-like" evidence="15">
    <location>
        <begin position="476"/>
        <end position="598"/>
    </location>
</feature>
<sequence length="809" mass="87246">MPSNTRPLTIILNANHSKRTIYLLSLDAPTPHSLILAEARNKFRLKSLSQIYLKGGALFSPDQTLHIDVREVWVSKGEPYVGKDAPAPGVMGANAASPEVRVDVIAEESYVDPEAVKQLKAVARLEGVAAAIGMPDLHPGNRFPIGCAIAAHGVYPALIGTDVGCGIALYRLAATPSRFLPSKIASRLRGLDDPWDGDVPAWLAERGILKESEFDKPSLGTVGAGNHFAEICVVEEVKDDEACERIGVRNGVVYLLVHTGSRGLGKSILEAHSQANPNPFYPEGSPELSAYLGEHDYAVQWAVANRDLVAYRIASCLGLTLEDNDETEDTESRPIMPEKLIDVTHNSVTRHTLSVGDQEAQDLWVHRKGAAPADMGVAPCPGSRGDFSWLLQPLGDGNDNAHSLAHGAGRLHPRGAATLRKNVPGSTTSLGSEVVCTDSALMIEERPEAYKGVVDCHTTFGLVPYPCSGAGRSLFYVPDSGLINGRGRYRGGPAAPWSVFTVQKGKRYRFRVVNNSALGYYTFQIDGHPLKIIEADGIAHQPYTVNSLDIHPGERYSIVVEANQTIANYWIRAPITARRSSSTLDPELVKAVLRYEGAPSQDPTTSTSSGLKLDQNLLKPVENPGAPGGSAPADVVIDLKYGGVSGGVTGWQVNDSQYKSPGLPTLLKILSNNATTNADFARSENTIVLPYNKVIELQIHGSSNGFFHPWHLHGHAFDIIQNGGAVNYVNPPRKDVVPVGGSTARIRFRTDNPGPWFLHCHIDWHLEAGLAVVFAEAPNEQRNGPLAIQPSPGWTELCPKYAALPPALQ</sequence>
<dbReference type="NCBIfam" id="TIGR03073">
    <property type="entry name" value="release_rtcB"/>
    <property type="match status" value="1"/>
</dbReference>
<dbReference type="InterPro" id="IPR008972">
    <property type="entry name" value="Cupredoxin"/>
</dbReference>
<evidence type="ECO:0000256" key="1">
    <source>
        <dbReference type="ARBA" id="ARBA00002075"/>
    </source>
</evidence>
<dbReference type="Gene3D" id="3.90.1860.10">
    <property type="entry name" value="tRNA-splicing ligase RtcB"/>
    <property type="match status" value="1"/>
</dbReference>
<evidence type="ECO:0000313" key="18">
    <source>
        <dbReference type="Proteomes" id="UP000663827"/>
    </source>
</evidence>
<dbReference type="GO" id="GO:0170057">
    <property type="term" value="F:RNA ligase (GTP) activity"/>
    <property type="evidence" value="ECO:0007669"/>
    <property type="project" value="UniProtKB-EC"/>
</dbReference>
<keyword evidence="9 13" id="KW-0342">GTP-binding</keyword>
<feature type="binding site" evidence="13">
    <location>
        <begin position="345"/>
        <end position="346"/>
    </location>
    <ligand>
        <name>GMP</name>
        <dbReference type="ChEBI" id="CHEBI:58115"/>
    </ligand>
</feature>
<dbReference type="SUPFAM" id="SSF103365">
    <property type="entry name" value="Hypothetical protein PH1602"/>
    <property type="match status" value="1"/>
</dbReference>
<evidence type="ECO:0000256" key="5">
    <source>
        <dbReference type="ARBA" id="ARBA00022598"/>
    </source>
</evidence>
<keyword evidence="10 14" id="KW-0464">Manganese</keyword>
<feature type="binding site" evidence="14">
    <location>
        <position position="258"/>
    </location>
    <ligand>
        <name>Mn(2+)</name>
        <dbReference type="ChEBI" id="CHEBI:29035"/>
        <label>2</label>
    </ligand>
</feature>
<comment type="caution">
    <text evidence="17">The sequence shown here is derived from an EMBL/GenBank/DDBJ whole genome shotgun (WGS) entry which is preliminary data.</text>
</comment>
<comment type="subunit">
    <text evidence="3">Homodimer.</text>
</comment>
<feature type="binding site" evidence="13">
    <location>
        <begin position="406"/>
        <end position="409"/>
    </location>
    <ligand>
        <name>GMP</name>
        <dbReference type="ChEBI" id="CHEBI:58115"/>
    </ligand>
</feature>
<evidence type="ECO:0000256" key="9">
    <source>
        <dbReference type="ARBA" id="ARBA00023134"/>
    </source>
</evidence>
<reference evidence="17" key="1">
    <citation type="submission" date="2021-01" db="EMBL/GenBank/DDBJ databases">
        <authorList>
            <person name="Kaushik A."/>
        </authorList>
    </citation>
    <scope>NUCLEOTIDE SEQUENCE</scope>
    <source>
        <strain evidence="17">AG5</strain>
    </source>
</reference>
<evidence type="ECO:0000256" key="10">
    <source>
        <dbReference type="ARBA" id="ARBA00023211"/>
    </source>
</evidence>
<dbReference type="GO" id="GO:0005507">
    <property type="term" value="F:copper ion binding"/>
    <property type="evidence" value="ECO:0007669"/>
    <property type="project" value="InterPro"/>
</dbReference>
<dbReference type="InterPro" id="IPR017510">
    <property type="entry name" value="RtcB2"/>
</dbReference>
<evidence type="ECO:0000256" key="4">
    <source>
        <dbReference type="ARBA" id="ARBA00012726"/>
    </source>
</evidence>
<comment type="catalytic activity">
    <reaction evidence="11">
        <text>a 3'-end 3'-phospho-ribonucleotide-RNA + a 5'-end dephospho-ribonucleoside-RNA + GTP = a ribonucleotidyl-ribonucleotide-RNA + GMP + diphosphate</text>
        <dbReference type="Rhea" id="RHEA:68076"/>
        <dbReference type="Rhea" id="RHEA-COMP:10463"/>
        <dbReference type="Rhea" id="RHEA-COMP:13936"/>
        <dbReference type="Rhea" id="RHEA-COMP:17355"/>
        <dbReference type="ChEBI" id="CHEBI:33019"/>
        <dbReference type="ChEBI" id="CHEBI:37565"/>
        <dbReference type="ChEBI" id="CHEBI:58115"/>
        <dbReference type="ChEBI" id="CHEBI:83062"/>
        <dbReference type="ChEBI" id="CHEBI:138284"/>
        <dbReference type="ChEBI" id="CHEBI:173118"/>
        <dbReference type="EC" id="6.5.1.8"/>
    </reaction>
</comment>
<evidence type="ECO:0000259" key="16">
    <source>
        <dbReference type="Pfam" id="PF07731"/>
    </source>
</evidence>
<evidence type="ECO:0000256" key="3">
    <source>
        <dbReference type="ARBA" id="ARBA00011738"/>
    </source>
</evidence>
<dbReference type="SUPFAM" id="SSF49503">
    <property type="entry name" value="Cupredoxins"/>
    <property type="match status" value="2"/>
</dbReference>
<protein>
    <recommendedName>
        <fullName evidence="4">3'-phosphate/5'-hydroxy nucleic acid ligase</fullName>
        <ecNumber evidence="4">6.5.1.8</ecNumber>
    </recommendedName>
</protein>
<keyword evidence="6 14" id="KW-0479">Metal-binding</keyword>
<dbReference type="InterPro" id="IPR002355">
    <property type="entry name" value="Cu_oxidase_Cu_BS"/>
</dbReference>
<evidence type="ECO:0000256" key="13">
    <source>
        <dbReference type="PIRSR" id="PIRSR601233-2"/>
    </source>
</evidence>
<dbReference type="InterPro" id="IPR036025">
    <property type="entry name" value="RtcB-like_sf"/>
</dbReference>
<dbReference type="Proteomes" id="UP000663827">
    <property type="component" value="Unassembled WGS sequence"/>
</dbReference>
<evidence type="ECO:0000313" key="17">
    <source>
        <dbReference type="EMBL" id="CAE7195812.1"/>
    </source>
</evidence>
<dbReference type="Pfam" id="PF00394">
    <property type="entry name" value="Cu-oxidase"/>
    <property type="match status" value="1"/>
</dbReference>
<feature type="binding site" evidence="14">
    <location>
        <position position="345"/>
    </location>
    <ligand>
        <name>Mn(2+)</name>
        <dbReference type="ChEBI" id="CHEBI:29035"/>
        <label>2</label>
    </ligand>
</feature>
<dbReference type="InterPro" id="IPR001233">
    <property type="entry name" value="RtcB"/>
</dbReference>
<dbReference type="PANTHER" id="PTHR11118:SF1">
    <property type="entry name" value="RNA-SPLICING LIGASE RTCB HOMOLOG"/>
    <property type="match status" value="1"/>
</dbReference>
<dbReference type="FunFam" id="2.60.40.420:FF:000045">
    <property type="entry name" value="Laccase 2"/>
    <property type="match status" value="1"/>
</dbReference>
<name>A0A8H3E7D1_9AGAM</name>
<dbReference type="PROSITE" id="PS00080">
    <property type="entry name" value="MULTICOPPER_OXIDASE2"/>
    <property type="match status" value="1"/>
</dbReference>
<dbReference type="Pfam" id="PF07731">
    <property type="entry name" value="Cu-oxidase_2"/>
    <property type="match status" value="1"/>
</dbReference>
<feature type="active site" description="GMP-histidine intermediate" evidence="12">
    <location>
        <position position="406"/>
    </location>
</feature>
<dbReference type="GO" id="GO:0003972">
    <property type="term" value="F:RNA ligase (ATP) activity"/>
    <property type="evidence" value="ECO:0007669"/>
    <property type="project" value="TreeGrafter"/>
</dbReference>
<dbReference type="CDD" id="cd13903">
    <property type="entry name" value="CuRO_3_Tv-LCC_like"/>
    <property type="match status" value="1"/>
</dbReference>
<evidence type="ECO:0000256" key="12">
    <source>
        <dbReference type="PIRSR" id="PIRSR601233-1"/>
    </source>
</evidence>
<comment type="cofactor">
    <cofactor evidence="14">
        <name>Mn(2+)</name>
        <dbReference type="ChEBI" id="CHEBI:29035"/>
    </cofactor>
    <text evidence="14">Binds 2 manganese ions per subunit.</text>
</comment>
<keyword evidence="8 13" id="KW-0547">Nucleotide-binding</keyword>
<evidence type="ECO:0000256" key="7">
    <source>
        <dbReference type="ARBA" id="ARBA00022729"/>
    </source>
</evidence>
<comment type="similarity">
    <text evidence="2">Belongs to the multicopper oxidase family.</text>
</comment>
<feature type="binding site" evidence="14">
    <location>
        <position position="227"/>
    </location>
    <ligand>
        <name>Mn(2+)</name>
        <dbReference type="ChEBI" id="CHEBI:29035"/>
        <label>1</label>
    </ligand>
</feature>
<dbReference type="InterPro" id="IPR033138">
    <property type="entry name" value="Cu_oxidase_CS"/>
</dbReference>
<evidence type="ECO:0000256" key="8">
    <source>
        <dbReference type="ARBA" id="ARBA00022741"/>
    </source>
</evidence>
<evidence type="ECO:0000256" key="2">
    <source>
        <dbReference type="ARBA" id="ARBA00010609"/>
    </source>
</evidence>
<dbReference type="EC" id="6.5.1.8" evidence="4"/>